<keyword evidence="2" id="KW-0732">Signal</keyword>
<feature type="chain" id="PRO_5007294868" evidence="2">
    <location>
        <begin position="18"/>
        <end position="489"/>
    </location>
</feature>
<dbReference type="GO" id="GO:0005975">
    <property type="term" value="P:carbohydrate metabolic process"/>
    <property type="evidence" value="ECO:0007669"/>
    <property type="project" value="InterPro"/>
</dbReference>
<dbReference type="PROSITE" id="PS51762">
    <property type="entry name" value="GH16_2"/>
    <property type="match status" value="1"/>
</dbReference>
<dbReference type="PANTHER" id="PTHR10963">
    <property type="entry name" value="GLYCOSYL HYDROLASE-RELATED"/>
    <property type="match status" value="1"/>
</dbReference>
<dbReference type="SUPFAM" id="SSF49899">
    <property type="entry name" value="Concanavalin A-like lectins/glucanases"/>
    <property type="match status" value="1"/>
</dbReference>
<feature type="domain" description="GH16" evidence="3">
    <location>
        <begin position="142"/>
        <end position="446"/>
    </location>
</feature>
<evidence type="ECO:0000256" key="1">
    <source>
        <dbReference type="ARBA" id="ARBA00006865"/>
    </source>
</evidence>
<protein>
    <submittedName>
        <fullName evidence="4">Glycoside hydrolase family 16 protein</fullName>
    </submittedName>
</protein>
<dbReference type="CDD" id="cd08023">
    <property type="entry name" value="GH16_laminarinase_like"/>
    <property type="match status" value="1"/>
</dbReference>
<evidence type="ECO:0000256" key="2">
    <source>
        <dbReference type="SAM" id="SignalP"/>
    </source>
</evidence>
<sequence>MLVNTFIYLFCSQLILGAGISRPPRVSALDANQGPQRHITKRSDDIYQSFNVKDNYSAHGLPSVGKAKPALKDNAPENGDIYQSYKSNSDIDCSGLPETWKASLYPYNEAERARSKTLRACVEANSSNMSTRVGFDKPVNVPSTGGDPNSLTMKIGESPALPNGYKLVFIDEFNGNSLDRSKWSHEVNCWGGGNDEQQCYVDHPDVLTVKDGKLIMRAIYVPGGYQLGPNDKCNAEASMVADGGCTKKLPVKSSRIRTHNPANRGQGSWRYGRFEMRAKLPHGNYLWPAFWMLPTDYKYGTWAASGEFDIMESRGQNPDEVGSTLHYGSSWPKNVYSNQLFSRPGLSSEFSVYGMDWDEKAIRFYVNNIYIYQVETSRDWTSPGAKGNSPYTAPGQPWDQDFHLILNLAVGGNFFPGGKFDPNNDPKTWGQEFIVDWVKVYQGDKAGGYGKPVNQTTNAWDQEENNEQVEVEDENERLGTPYRVSSLHL</sequence>
<dbReference type="EMBL" id="KQ964427">
    <property type="protein sequence ID" value="KXN74146.1"/>
    <property type="molecule type" value="Genomic_DNA"/>
</dbReference>
<reference evidence="4 5" key="1">
    <citation type="journal article" date="2015" name="Genome Biol. Evol.">
        <title>Phylogenomic analyses indicate that early fungi evolved digesting cell walls of algal ancestors of land plants.</title>
        <authorList>
            <person name="Chang Y."/>
            <person name="Wang S."/>
            <person name="Sekimoto S."/>
            <person name="Aerts A.L."/>
            <person name="Choi C."/>
            <person name="Clum A."/>
            <person name="LaButti K.M."/>
            <person name="Lindquist E.A."/>
            <person name="Yee Ngan C."/>
            <person name="Ohm R.A."/>
            <person name="Salamov A.A."/>
            <person name="Grigoriev I.V."/>
            <person name="Spatafora J.W."/>
            <person name="Berbee M.L."/>
        </authorList>
    </citation>
    <scope>NUCLEOTIDE SEQUENCE [LARGE SCALE GENOMIC DNA]</scope>
    <source>
        <strain evidence="4 5">NRRL 28638</strain>
    </source>
</reference>
<dbReference type="Proteomes" id="UP000070444">
    <property type="component" value="Unassembled WGS sequence"/>
</dbReference>
<dbReference type="STRING" id="796925.A0A137PGL8"/>
<comment type="similarity">
    <text evidence="1">Belongs to the glycosyl hydrolase 16 family.</text>
</comment>
<name>A0A137PGL8_CONC2</name>
<keyword evidence="4" id="KW-0378">Hydrolase</keyword>
<evidence type="ECO:0000313" key="4">
    <source>
        <dbReference type="EMBL" id="KXN74146.1"/>
    </source>
</evidence>
<evidence type="ECO:0000313" key="5">
    <source>
        <dbReference type="Proteomes" id="UP000070444"/>
    </source>
</evidence>
<keyword evidence="5" id="KW-1185">Reference proteome</keyword>
<feature type="signal peptide" evidence="2">
    <location>
        <begin position="1"/>
        <end position="17"/>
    </location>
</feature>
<dbReference type="AlphaFoldDB" id="A0A137PGL8"/>
<accession>A0A137PGL8</accession>
<organism evidence="4 5">
    <name type="scientific">Conidiobolus coronatus (strain ATCC 28846 / CBS 209.66 / NRRL 28638)</name>
    <name type="common">Delacroixia coronata</name>
    <dbReference type="NCBI Taxonomy" id="796925"/>
    <lineage>
        <taxon>Eukaryota</taxon>
        <taxon>Fungi</taxon>
        <taxon>Fungi incertae sedis</taxon>
        <taxon>Zoopagomycota</taxon>
        <taxon>Entomophthoromycotina</taxon>
        <taxon>Entomophthoromycetes</taxon>
        <taxon>Entomophthorales</taxon>
        <taxon>Ancylistaceae</taxon>
        <taxon>Conidiobolus</taxon>
    </lineage>
</organism>
<dbReference type="Gene3D" id="2.60.120.200">
    <property type="match status" value="1"/>
</dbReference>
<dbReference type="InterPro" id="IPR050546">
    <property type="entry name" value="Glycosyl_Hydrlase_16"/>
</dbReference>
<evidence type="ECO:0000259" key="3">
    <source>
        <dbReference type="PROSITE" id="PS51762"/>
    </source>
</evidence>
<gene>
    <name evidence="4" type="ORF">CONCODRAFT_2857</name>
</gene>
<dbReference type="Pfam" id="PF00722">
    <property type="entry name" value="Glyco_hydro_16"/>
    <property type="match status" value="1"/>
</dbReference>
<dbReference type="PANTHER" id="PTHR10963:SF55">
    <property type="entry name" value="GLYCOSIDE HYDROLASE FAMILY 16 PROTEIN"/>
    <property type="match status" value="1"/>
</dbReference>
<dbReference type="OrthoDB" id="192832at2759"/>
<dbReference type="GO" id="GO:0004553">
    <property type="term" value="F:hydrolase activity, hydrolyzing O-glycosyl compounds"/>
    <property type="evidence" value="ECO:0007669"/>
    <property type="project" value="InterPro"/>
</dbReference>
<dbReference type="InterPro" id="IPR013320">
    <property type="entry name" value="ConA-like_dom_sf"/>
</dbReference>
<dbReference type="InterPro" id="IPR000757">
    <property type="entry name" value="Beta-glucanase-like"/>
</dbReference>
<proteinExistence type="inferred from homology"/>